<name>A0A668VZF4_OREAU</name>
<feature type="transmembrane region" description="Helical" evidence="7">
    <location>
        <begin position="356"/>
        <end position="373"/>
    </location>
</feature>
<dbReference type="GO" id="GO:0005886">
    <property type="term" value="C:plasma membrane"/>
    <property type="evidence" value="ECO:0007669"/>
    <property type="project" value="TreeGrafter"/>
</dbReference>
<evidence type="ECO:0000313" key="8">
    <source>
        <dbReference type="Ensembl" id="ENSOABP00000056024.2"/>
    </source>
</evidence>
<feature type="transmembrane region" description="Helical" evidence="7">
    <location>
        <begin position="216"/>
        <end position="238"/>
    </location>
</feature>
<dbReference type="Pfam" id="PF00939">
    <property type="entry name" value="Na_sulph_symp"/>
    <property type="match status" value="1"/>
</dbReference>
<keyword evidence="6" id="KW-0406">Ion transport</keyword>
<evidence type="ECO:0000256" key="6">
    <source>
        <dbReference type="ARBA" id="ARBA00023201"/>
    </source>
</evidence>
<evidence type="ECO:0000256" key="4">
    <source>
        <dbReference type="ARBA" id="ARBA00022989"/>
    </source>
</evidence>
<evidence type="ECO:0008006" key="10">
    <source>
        <dbReference type="Google" id="ProtNLM"/>
    </source>
</evidence>
<organism evidence="8 9">
    <name type="scientific">Oreochromis aureus</name>
    <name type="common">Israeli tilapia</name>
    <name type="synonym">Chromis aureus</name>
    <dbReference type="NCBI Taxonomy" id="47969"/>
    <lineage>
        <taxon>Eukaryota</taxon>
        <taxon>Metazoa</taxon>
        <taxon>Chordata</taxon>
        <taxon>Craniata</taxon>
        <taxon>Vertebrata</taxon>
        <taxon>Euteleostomi</taxon>
        <taxon>Actinopterygii</taxon>
        <taxon>Neopterygii</taxon>
        <taxon>Teleostei</taxon>
        <taxon>Neoteleostei</taxon>
        <taxon>Acanthomorphata</taxon>
        <taxon>Ovalentaria</taxon>
        <taxon>Cichlomorphae</taxon>
        <taxon>Cichliformes</taxon>
        <taxon>Cichlidae</taxon>
        <taxon>African cichlids</taxon>
        <taxon>Pseudocrenilabrinae</taxon>
        <taxon>Oreochromini</taxon>
        <taxon>Oreochromis</taxon>
    </lineage>
</organism>
<dbReference type="GO" id="GO:0015370">
    <property type="term" value="F:solute:sodium symporter activity"/>
    <property type="evidence" value="ECO:0007669"/>
    <property type="project" value="UniProtKB-ARBA"/>
</dbReference>
<sequence length="572" mass="63432">MGVQAVTCYKRNEACCAYVLMVTAVYWVSEAVPLGAAALVPAFLYPLFGVLKSSEVAAEYCKDTTLLLMGVICLAASIEKWNLHKRIALRMVMIAGAKPGMLVLGFMCCTVFLSMWLSNTSTTAMVMPIAEAVLQQLICTGLADSHDDSETAEVPEEDSDKEENLDKNQLELLYRNSWYVCVEIEIPNVKRVKMRRDSQYPTKRDHMICKCLSLSITYAATIGGLITITGTSTNLIFAEQFNTRYPDAKVINFGTWFIFSFPIAIIMLVLTWLWLHFLFLGCNFRETCSLSKKRKTRREMLSERRIHEEYAKLGPISYPEVVTGVFFILMTLLWFTREPGFVPGWTSLFEKKGYRTDATVSVLLGFLLFLIPARRPFSSSSCCKNSDDDSESDPLAPMITWKDFQRLMPWEIVILVGGGYALAAGCKVSGLSVWIGRQLEPMSGLPPWAVTLLACLLVSAVTEFASNPATLTVFLPILSALSETLHINPLHTLIPSTMCVSFGVMLPVGNPPNAIVFSYGHVQIRDMVKAGFGVNLIGVAVVMLAITTWGVPLFNLTEFPAWALARNVTGSL</sequence>
<protein>
    <recommendedName>
        <fullName evidence="10">Solute carrier family 13 member 4</fullName>
    </recommendedName>
</protein>
<keyword evidence="4 7" id="KW-1133">Transmembrane helix</keyword>
<dbReference type="PANTHER" id="PTHR10283:SF63">
    <property type="entry name" value="SOLUTE CARRIER FAMILY 13 MEMBER 4"/>
    <property type="match status" value="1"/>
</dbReference>
<proteinExistence type="inferred from homology"/>
<feature type="transmembrane region" description="Helical" evidence="7">
    <location>
        <begin position="95"/>
        <end position="117"/>
    </location>
</feature>
<dbReference type="InterPro" id="IPR001898">
    <property type="entry name" value="SLC13A/DASS"/>
</dbReference>
<keyword evidence="6" id="KW-0813">Transport</keyword>
<feature type="transmembrane region" description="Helical" evidence="7">
    <location>
        <begin position="412"/>
        <end position="436"/>
    </location>
</feature>
<keyword evidence="6" id="KW-0915">Sodium</keyword>
<dbReference type="CDD" id="cd01115">
    <property type="entry name" value="SLC13_permease"/>
    <property type="match status" value="1"/>
</dbReference>
<keyword evidence="9" id="KW-1185">Reference proteome</keyword>
<dbReference type="Ensembl" id="ENSOABT00000057443.2">
    <property type="protein sequence ID" value="ENSOABP00000056024.2"/>
    <property type="gene ID" value="ENSOABG00000024709.2"/>
</dbReference>
<feature type="transmembrane region" description="Helical" evidence="7">
    <location>
        <begin position="530"/>
        <end position="551"/>
    </location>
</feature>
<evidence type="ECO:0000313" key="9">
    <source>
        <dbReference type="Proteomes" id="UP000472276"/>
    </source>
</evidence>
<evidence type="ECO:0000256" key="2">
    <source>
        <dbReference type="ARBA" id="ARBA00006772"/>
    </source>
</evidence>
<reference evidence="8" key="2">
    <citation type="submission" date="2025-09" db="UniProtKB">
        <authorList>
            <consortium name="Ensembl"/>
        </authorList>
    </citation>
    <scope>IDENTIFICATION</scope>
</reference>
<feature type="transmembrane region" description="Helical" evidence="7">
    <location>
        <begin position="316"/>
        <end position="335"/>
    </location>
</feature>
<comment type="subcellular location">
    <subcellularLocation>
        <location evidence="1">Membrane</location>
        <topology evidence="1">Multi-pass membrane protein</topology>
    </subcellularLocation>
</comment>
<dbReference type="Proteomes" id="UP000472276">
    <property type="component" value="Unassembled WGS sequence"/>
</dbReference>
<gene>
    <name evidence="8" type="primary">SLC13A4</name>
</gene>
<dbReference type="PANTHER" id="PTHR10283">
    <property type="entry name" value="SOLUTE CARRIER FAMILY 13 MEMBER"/>
    <property type="match status" value="1"/>
</dbReference>
<feature type="transmembrane region" description="Helical" evidence="7">
    <location>
        <begin position="18"/>
        <end position="44"/>
    </location>
</feature>
<evidence type="ECO:0000256" key="1">
    <source>
        <dbReference type="ARBA" id="ARBA00004141"/>
    </source>
</evidence>
<dbReference type="AlphaFoldDB" id="A0A668VZF4"/>
<accession>A0A668VZF4</accession>
<keyword evidence="5 7" id="KW-0472">Membrane</keyword>
<evidence type="ECO:0000256" key="7">
    <source>
        <dbReference type="SAM" id="Phobius"/>
    </source>
</evidence>
<evidence type="ECO:0000256" key="5">
    <source>
        <dbReference type="ARBA" id="ARBA00023136"/>
    </source>
</evidence>
<keyword evidence="6" id="KW-0739">Sodium transport</keyword>
<evidence type="ECO:0000256" key="3">
    <source>
        <dbReference type="ARBA" id="ARBA00022692"/>
    </source>
</evidence>
<feature type="transmembrane region" description="Helical" evidence="7">
    <location>
        <begin position="448"/>
        <end position="478"/>
    </location>
</feature>
<reference evidence="8" key="1">
    <citation type="submission" date="2025-08" db="UniProtKB">
        <authorList>
            <consortium name="Ensembl"/>
        </authorList>
    </citation>
    <scope>IDENTIFICATION</scope>
</reference>
<feature type="transmembrane region" description="Helical" evidence="7">
    <location>
        <begin position="250"/>
        <end position="275"/>
    </location>
</feature>
<comment type="similarity">
    <text evidence="2">Belongs to the SLC13A/DASS transporter (TC 2.A.47) family. NADC subfamily.</text>
</comment>
<keyword evidence="3 7" id="KW-0812">Transmembrane</keyword>